<feature type="domain" description="Large ribosomal subunit protein uL15/eL18" evidence="9">
    <location>
        <begin position="299"/>
        <end position="371"/>
    </location>
</feature>
<evidence type="ECO:0000256" key="1">
    <source>
        <dbReference type="ARBA" id="ARBA00007320"/>
    </source>
</evidence>
<keyword evidence="11" id="KW-1185">Reference proteome</keyword>
<accession>A0A183CNV7</accession>
<dbReference type="GO" id="GO:0022625">
    <property type="term" value="C:cytosolic large ribosomal subunit"/>
    <property type="evidence" value="ECO:0007669"/>
    <property type="project" value="TreeGrafter"/>
</dbReference>
<feature type="compositionally biased region" description="Polar residues" evidence="7">
    <location>
        <begin position="25"/>
        <end position="38"/>
    </location>
</feature>
<evidence type="ECO:0000313" key="12">
    <source>
        <dbReference type="WBParaSite" id="GPLIN_001456400"/>
    </source>
</evidence>
<dbReference type="PANTHER" id="PTHR11721:SF3">
    <property type="entry name" value="LARGE RIBOSOMAL SUBUNIT PROTEIN UL15"/>
    <property type="match status" value="1"/>
</dbReference>
<proteinExistence type="inferred from homology"/>
<evidence type="ECO:0000256" key="4">
    <source>
        <dbReference type="ARBA" id="ARBA00035200"/>
    </source>
</evidence>
<feature type="compositionally biased region" description="Basic and acidic residues" evidence="7">
    <location>
        <begin position="42"/>
        <end position="61"/>
    </location>
</feature>
<dbReference type="Pfam" id="PF00828">
    <property type="entry name" value="Ribosomal_L27A"/>
    <property type="match status" value="1"/>
</dbReference>
<organism evidence="11 12">
    <name type="scientific">Globodera pallida</name>
    <name type="common">Potato cyst nematode worm</name>
    <name type="synonym">Heterodera pallida</name>
    <dbReference type="NCBI Taxonomy" id="36090"/>
    <lineage>
        <taxon>Eukaryota</taxon>
        <taxon>Metazoa</taxon>
        <taxon>Ecdysozoa</taxon>
        <taxon>Nematoda</taxon>
        <taxon>Chromadorea</taxon>
        <taxon>Rhabditida</taxon>
        <taxon>Tylenchina</taxon>
        <taxon>Tylenchomorpha</taxon>
        <taxon>Tylenchoidea</taxon>
        <taxon>Heteroderidae</taxon>
        <taxon>Heteroderinae</taxon>
        <taxon>Globodera</taxon>
    </lineage>
</organism>
<keyword evidence="3 6" id="KW-0687">Ribonucleoprotein</keyword>
<reference evidence="11" key="1">
    <citation type="submission" date="2014-05" db="EMBL/GenBank/DDBJ databases">
        <title>The genome and life-stage specific transcriptomes of Globodera pallida elucidate key aspects of plant parasitism by a cyst nematode.</title>
        <authorList>
            <person name="Cotton J.A."/>
            <person name="Lilley C.J."/>
            <person name="Jones L.M."/>
            <person name="Kikuchi T."/>
            <person name="Reid A.J."/>
            <person name="Thorpe P."/>
            <person name="Tsai I.J."/>
            <person name="Beasley H."/>
            <person name="Blok V."/>
            <person name="Cock P.J.A."/>
            <person name="Van den Akker S.E."/>
            <person name="Holroyd N."/>
            <person name="Hunt M."/>
            <person name="Mantelin S."/>
            <person name="Naghra H."/>
            <person name="Pain A."/>
            <person name="Palomares-Rius J.E."/>
            <person name="Zarowiecki M."/>
            <person name="Berriman M."/>
            <person name="Jones J.T."/>
            <person name="Urwin P.E."/>
        </authorList>
    </citation>
    <scope>NUCLEOTIDE SEQUENCE [LARGE SCALE GENOMIC DNA]</scope>
    <source>
        <strain evidence="11">Lindley</strain>
    </source>
</reference>
<reference evidence="12" key="2">
    <citation type="submission" date="2016-06" db="UniProtKB">
        <authorList>
            <consortium name="WormBaseParasite"/>
        </authorList>
    </citation>
    <scope>IDENTIFICATION</scope>
</reference>
<dbReference type="InterPro" id="IPR021131">
    <property type="entry name" value="Ribosomal_uL15/eL18"/>
</dbReference>
<dbReference type="GO" id="GO:0003735">
    <property type="term" value="F:structural constituent of ribosome"/>
    <property type="evidence" value="ECO:0007669"/>
    <property type="project" value="InterPro"/>
</dbReference>
<feature type="signal peptide" evidence="8">
    <location>
        <begin position="1"/>
        <end position="16"/>
    </location>
</feature>
<dbReference type="InterPro" id="IPR001196">
    <property type="entry name" value="Ribosomal_uL15_CS"/>
</dbReference>
<dbReference type="GO" id="GO:0006412">
    <property type="term" value="P:translation"/>
    <property type="evidence" value="ECO:0007669"/>
    <property type="project" value="InterPro"/>
</dbReference>
<dbReference type="InterPro" id="IPR029153">
    <property type="entry name" value="CPG4"/>
</dbReference>
<name>A0A183CNV7_GLOPA</name>
<dbReference type="AlphaFoldDB" id="A0A183CNV7"/>
<protein>
    <recommendedName>
        <fullName evidence="4">Large ribosomal subunit protein uL15</fullName>
    </recommendedName>
    <alternativeName>
        <fullName evidence="5">60S ribosomal protein L27a</fullName>
    </alternativeName>
</protein>
<dbReference type="Pfam" id="PF15481">
    <property type="entry name" value="CPG4"/>
    <property type="match status" value="1"/>
</dbReference>
<evidence type="ECO:0000256" key="2">
    <source>
        <dbReference type="ARBA" id="ARBA00022980"/>
    </source>
</evidence>
<dbReference type="InterPro" id="IPR036227">
    <property type="entry name" value="Ribosomal_uL15/eL18_sf"/>
</dbReference>
<evidence type="ECO:0000256" key="7">
    <source>
        <dbReference type="SAM" id="MobiDB-lite"/>
    </source>
</evidence>
<dbReference type="WBParaSite" id="GPLIN_001456400">
    <property type="protein sequence ID" value="GPLIN_001456400"/>
    <property type="gene ID" value="GPLIN_001456400"/>
</dbReference>
<feature type="domain" description="Chondroitin proteoglycan 4" evidence="10">
    <location>
        <begin position="85"/>
        <end position="179"/>
    </location>
</feature>
<dbReference type="FunFam" id="3.100.10.10:FF:000002">
    <property type="entry name" value="60S ribosomal protein L27a"/>
    <property type="match status" value="1"/>
</dbReference>
<evidence type="ECO:0000256" key="6">
    <source>
        <dbReference type="RuleBase" id="RU003888"/>
    </source>
</evidence>
<dbReference type="PANTHER" id="PTHR11721">
    <property type="entry name" value="60S RIBOSOMAL PROTEIN L27A"/>
    <property type="match status" value="1"/>
</dbReference>
<evidence type="ECO:0000256" key="5">
    <source>
        <dbReference type="ARBA" id="ARBA00035527"/>
    </source>
</evidence>
<feature type="region of interest" description="Disordered" evidence="7">
    <location>
        <begin position="23"/>
        <end position="61"/>
    </location>
</feature>
<sequence>MLFIIILFVQLPFLAAVAFPGGTETGSEQHQNRYNKSSIGPKDSDNDKQIVGTEEKEVDERDEAFNKDDTDVDINAILGTVGMPKCIGHCIKSLSAAMGRLLQFNKTLDKFNDICNEYDEAVRCIHKKVPCLGANIFDVITSGVDSLCMGPKKHFVQKNKVCLGKHMDNVSQGCDRKCHFARALAQFSHRSDLRGVGLVHLLSVINADSGPVCASADCFLHCFREEMNRKCAHSGGVITDGLLRPFYYLANLIQKSGLAIRDFLEKKLPKECRYLTKKELLDVGMRNFHVRKNHYYCPTINLDKLWTLCTERTRKQYAEVTDKAPVIDVVRAGYHKVLGKGLLPKQPMIVKAKYFSHTAEEKIRKVGGACVLVS</sequence>
<evidence type="ECO:0000256" key="8">
    <source>
        <dbReference type="SAM" id="SignalP"/>
    </source>
</evidence>
<keyword evidence="2 6" id="KW-0689">Ribosomal protein</keyword>
<comment type="similarity">
    <text evidence="1 6">Belongs to the universal ribosomal protein uL15 family.</text>
</comment>
<keyword evidence="8" id="KW-0732">Signal</keyword>
<evidence type="ECO:0000259" key="10">
    <source>
        <dbReference type="Pfam" id="PF15481"/>
    </source>
</evidence>
<dbReference type="Proteomes" id="UP000050741">
    <property type="component" value="Unassembled WGS sequence"/>
</dbReference>
<dbReference type="Gene3D" id="3.100.10.10">
    <property type="match status" value="1"/>
</dbReference>
<feature type="chain" id="PRO_5008147811" description="Large ribosomal subunit protein uL15" evidence="8">
    <location>
        <begin position="17"/>
        <end position="374"/>
    </location>
</feature>
<evidence type="ECO:0000313" key="11">
    <source>
        <dbReference type="Proteomes" id="UP000050741"/>
    </source>
</evidence>
<dbReference type="PROSITE" id="PS00475">
    <property type="entry name" value="RIBOSOMAL_L15"/>
    <property type="match status" value="1"/>
</dbReference>
<dbReference type="SUPFAM" id="SSF52080">
    <property type="entry name" value="Ribosomal proteins L15p and L18e"/>
    <property type="match status" value="1"/>
</dbReference>
<evidence type="ECO:0000256" key="3">
    <source>
        <dbReference type="ARBA" id="ARBA00023274"/>
    </source>
</evidence>
<evidence type="ECO:0000259" key="9">
    <source>
        <dbReference type="Pfam" id="PF00828"/>
    </source>
</evidence>